<organism evidence="4 5">
    <name type="scientific">Steinernema glaseri</name>
    <dbReference type="NCBI Taxonomy" id="37863"/>
    <lineage>
        <taxon>Eukaryota</taxon>
        <taxon>Metazoa</taxon>
        <taxon>Ecdysozoa</taxon>
        <taxon>Nematoda</taxon>
        <taxon>Chromadorea</taxon>
        <taxon>Rhabditida</taxon>
        <taxon>Tylenchina</taxon>
        <taxon>Panagrolaimomorpha</taxon>
        <taxon>Strongyloidoidea</taxon>
        <taxon>Steinernematidae</taxon>
        <taxon>Steinernema</taxon>
    </lineage>
</organism>
<protein>
    <submittedName>
        <fullName evidence="5">7TM_GPCR_Srx domain-containing protein</fullName>
    </submittedName>
</protein>
<feature type="transmembrane region" description="Helical" evidence="1">
    <location>
        <begin position="286"/>
        <end position="305"/>
    </location>
</feature>
<dbReference type="PANTHER" id="PTHR22718:SF36">
    <property type="entry name" value="G_PROTEIN_RECEP_F1_2 DOMAIN-CONTAINING PROTEIN-RELATED"/>
    <property type="match status" value="1"/>
</dbReference>
<feature type="transmembrane region" description="Helical" evidence="1">
    <location>
        <begin position="114"/>
        <end position="140"/>
    </location>
</feature>
<feature type="transmembrane region" description="Helical" evidence="1">
    <location>
        <begin position="191"/>
        <end position="217"/>
    </location>
</feature>
<keyword evidence="4" id="KW-1185">Reference proteome</keyword>
<feature type="chain" id="PRO_5009311689" evidence="2">
    <location>
        <begin position="22"/>
        <end position="425"/>
    </location>
</feature>
<feature type="transmembrane region" description="Helical" evidence="1">
    <location>
        <begin position="147"/>
        <end position="171"/>
    </location>
</feature>
<dbReference type="AlphaFoldDB" id="A0A1I7Y375"/>
<name>A0A1I7Y375_9BILA</name>
<keyword evidence="1" id="KW-0812">Transmembrane</keyword>
<dbReference type="Proteomes" id="UP000095287">
    <property type="component" value="Unplaced"/>
</dbReference>
<evidence type="ECO:0000256" key="2">
    <source>
        <dbReference type="SAM" id="SignalP"/>
    </source>
</evidence>
<feature type="transmembrane region" description="Helical" evidence="1">
    <location>
        <begin position="361"/>
        <end position="385"/>
    </location>
</feature>
<evidence type="ECO:0000256" key="1">
    <source>
        <dbReference type="SAM" id="Phobius"/>
    </source>
</evidence>
<keyword evidence="1" id="KW-0472">Membrane</keyword>
<feature type="signal peptide" evidence="2">
    <location>
        <begin position="1"/>
        <end position="21"/>
    </location>
</feature>
<keyword evidence="1" id="KW-1133">Transmembrane helix</keyword>
<reference evidence="5" key="1">
    <citation type="submission" date="2016-11" db="UniProtKB">
        <authorList>
            <consortium name="WormBaseParasite"/>
        </authorList>
    </citation>
    <scope>IDENTIFICATION</scope>
</reference>
<evidence type="ECO:0000313" key="4">
    <source>
        <dbReference type="Proteomes" id="UP000095287"/>
    </source>
</evidence>
<dbReference type="WBParaSite" id="L893_g1214.t1">
    <property type="protein sequence ID" value="L893_g1214.t1"/>
    <property type="gene ID" value="L893_g1214"/>
</dbReference>
<feature type="transmembrane region" description="Helical" evidence="1">
    <location>
        <begin position="75"/>
        <end position="94"/>
    </location>
</feature>
<dbReference type="InterPro" id="IPR019430">
    <property type="entry name" value="7TM_GPCR_serpentine_rcpt_Srx"/>
</dbReference>
<feature type="transmembrane region" description="Helical" evidence="1">
    <location>
        <begin position="229"/>
        <end position="251"/>
    </location>
</feature>
<sequence>MCFGVSQVILLLYHLSADVLGLSSSIELPLTYQFYELSVQCHFTVVALVIGALSRKKVGNHLFPKWADRLPPLKLHLYNLFLCGFKITLMSSSSSDLSVLVDMAVSSLSVTLSLILGLICVSSLILNCTVIGTIIIGGFAGKKKGHIIYVLAMTTMLGDVFQVSLTLFYLVPSAFAQDFLVSKEVDKFLSFLFLAQWYQAMITQILTSASRLVTLVFPNLNFIFTRQKTILYCIGVVPVAIVLSVISNYVIPCCTPYIYYGTYSYAYLDLTETSFNYSEKYIDLELNGFTSLFSISSYVAIFFQIHRNNKLVSQNLSSGSQIMRSRREIAYTIQFALLSCFTLFTWVTFHYFPLVVPDGLLAIFSTTAYLHMTHCTATAICLFFMNREIGPFAKKLWKRGPLTRMTSVANVSNAYLSSGQSGVKS</sequence>
<dbReference type="Pfam" id="PF10328">
    <property type="entry name" value="7TM_GPCR_Srx"/>
    <property type="match status" value="1"/>
</dbReference>
<dbReference type="SUPFAM" id="SSF81321">
    <property type="entry name" value="Family A G protein-coupled receptor-like"/>
    <property type="match status" value="1"/>
</dbReference>
<feature type="domain" description="7TM GPCR serpentine receptor class x (Srx)" evidence="3">
    <location>
        <begin position="150"/>
        <end position="384"/>
    </location>
</feature>
<proteinExistence type="predicted"/>
<evidence type="ECO:0000313" key="5">
    <source>
        <dbReference type="WBParaSite" id="L893_g1214.t1"/>
    </source>
</evidence>
<feature type="transmembrane region" description="Helical" evidence="1">
    <location>
        <begin position="329"/>
        <end position="349"/>
    </location>
</feature>
<accession>A0A1I7Y375</accession>
<dbReference type="PANTHER" id="PTHR22718">
    <property type="entry name" value="SERPENTINE RECEPTOR, CLASS X"/>
    <property type="match status" value="1"/>
</dbReference>
<feature type="transmembrane region" description="Helical" evidence="1">
    <location>
        <begin position="33"/>
        <end position="54"/>
    </location>
</feature>
<evidence type="ECO:0000259" key="3">
    <source>
        <dbReference type="Pfam" id="PF10328"/>
    </source>
</evidence>
<keyword evidence="2" id="KW-0732">Signal</keyword>
<dbReference type="Gene3D" id="1.20.1070.10">
    <property type="entry name" value="Rhodopsin 7-helix transmembrane proteins"/>
    <property type="match status" value="1"/>
</dbReference>